<dbReference type="AlphaFoldDB" id="A0A4S2H3G4"/>
<dbReference type="Proteomes" id="UP000308054">
    <property type="component" value="Unassembled WGS sequence"/>
</dbReference>
<protein>
    <submittedName>
        <fullName evidence="4">Alpha/beta hydrolase</fullName>
    </submittedName>
</protein>
<gene>
    <name evidence="4" type="ORF">E5163_01230</name>
</gene>
<evidence type="ECO:0000256" key="3">
    <source>
        <dbReference type="SAM" id="SignalP"/>
    </source>
</evidence>
<dbReference type="InterPro" id="IPR052558">
    <property type="entry name" value="Siderophore_Hydrolase_D"/>
</dbReference>
<keyword evidence="5" id="KW-1185">Reference proteome</keyword>
<comment type="caution">
    <text evidence="4">The sequence shown here is derived from an EMBL/GenBank/DDBJ whole genome shotgun (WGS) entry which is preliminary data.</text>
</comment>
<proteinExistence type="inferred from homology"/>
<evidence type="ECO:0000313" key="5">
    <source>
        <dbReference type="Proteomes" id="UP000308054"/>
    </source>
</evidence>
<name>A0A4S2H3G4_9PROT</name>
<dbReference type="Gene3D" id="3.40.50.1820">
    <property type="entry name" value="alpha/beta hydrolase"/>
    <property type="match status" value="1"/>
</dbReference>
<dbReference type="EMBL" id="SRXW01000001">
    <property type="protein sequence ID" value="TGY89792.1"/>
    <property type="molecule type" value="Genomic_DNA"/>
</dbReference>
<accession>A0A4S2H3G4</accession>
<organism evidence="4 5">
    <name type="scientific">Marinicauda algicola</name>
    <dbReference type="NCBI Taxonomy" id="2029849"/>
    <lineage>
        <taxon>Bacteria</taxon>
        <taxon>Pseudomonadati</taxon>
        <taxon>Pseudomonadota</taxon>
        <taxon>Alphaproteobacteria</taxon>
        <taxon>Maricaulales</taxon>
        <taxon>Maricaulaceae</taxon>
        <taxon>Marinicauda</taxon>
    </lineage>
</organism>
<feature type="signal peptide" evidence="3">
    <location>
        <begin position="1"/>
        <end position="21"/>
    </location>
</feature>
<sequence>MKLTIAATATLAALSIGAAGAQDPFVLPETEVHALPAAANAIEYELYVKVPEECRAREDGCPVVYLLDAEYSFALAANITEHLADRNRIPHLIVVSIAYRDKTEEGYRSNRSRDYTPVFDPDDGYGERYQAESGGAPAFLDAIETEIVPYVEANFPAAQRPRTLVGHSYGGLFAIYALLTEPDLFDQAISVSPSLWYHDGWIFDYEAEHGPGEAGQRNRVYLAVGAYEEQPENGRAMVSDLRRFGQRLEAWPDTRIEYEVEELDGETHASVFPRALSTGLRKLFQ</sequence>
<keyword evidence="3" id="KW-0732">Signal</keyword>
<dbReference type="PANTHER" id="PTHR40841">
    <property type="entry name" value="SIDEROPHORE TRIACETYLFUSARININE C ESTERASE"/>
    <property type="match status" value="1"/>
</dbReference>
<keyword evidence="2 4" id="KW-0378">Hydrolase</keyword>
<evidence type="ECO:0000256" key="1">
    <source>
        <dbReference type="ARBA" id="ARBA00005622"/>
    </source>
</evidence>
<dbReference type="InterPro" id="IPR000801">
    <property type="entry name" value="Esterase-like"/>
</dbReference>
<dbReference type="PANTHER" id="PTHR40841:SF2">
    <property type="entry name" value="SIDEROPHORE-DEGRADING ESTERASE (EUROFUNG)"/>
    <property type="match status" value="1"/>
</dbReference>
<comment type="similarity">
    <text evidence="1">Belongs to the esterase D family.</text>
</comment>
<evidence type="ECO:0000256" key="2">
    <source>
        <dbReference type="ARBA" id="ARBA00022801"/>
    </source>
</evidence>
<reference evidence="4 5" key="1">
    <citation type="journal article" date="2017" name="Int. J. Syst. Evol. Microbiol.">
        <title>Marinicauda algicola sp. nov., isolated from a marine red alga Rhodosorus marinus.</title>
        <authorList>
            <person name="Jeong S.E."/>
            <person name="Jeon S.H."/>
            <person name="Chun B.H."/>
            <person name="Kim D.W."/>
            <person name="Jeon C.O."/>
        </authorList>
    </citation>
    <scope>NUCLEOTIDE SEQUENCE [LARGE SCALE GENOMIC DNA]</scope>
    <source>
        <strain evidence="4 5">JCM 31718</strain>
    </source>
</reference>
<dbReference type="SUPFAM" id="SSF53474">
    <property type="entry name" value="alpha/beta-Hydrolases"/>
    <property type="match status" value="1"/>
</dbReference>
<dbReference type="Pfam" id="PF00756">
    <property type="entry name" value="Esterase"/>
    <property type="match status" value="1"/>
</dbReference>
<dbReference type="RefSeq" id="WP_135994289.1">
    <property type="nucleotide sequence ID" value="NZ_CP071057.1"/>
</dbReference>
<feature type="chain" id="PRO_5020650051" evidence="3">
    <location>
        <begin position="22"/>
        <end position="285"/>
    </location>
</feature>
<dbReference type="InterPro" id="IPR029058">
    <property type="entry name" value="AB_hydrolase_fold"/>
</dbReference>
<evidence type="ECO:0000313" key="4">
    <source>
        <dbReference type="EMBL" id="TGY89792.1"/>
    </source>
</evidence>
<dbReference type="OrthoDB" id="9784036at2"/>
<dbReference type="GO" id="GO:0016788">
    <property type="term" value="F:hydrolase activity, acting on ester bonds"/>
    <property type="evidence" value="ECO:0007669"/>
    <property type="project" value="TreeGrafter"/>
</dbReference>